<reference evidence="1 2" key="1">
    <citation type="journal article" date="2023" name="Nucleic Acids Res.">
        <title>The hologenome of Daphnia magna reveals possible DNA methylation and microbiome-mediated evolution of the host genome.</title>
        <authorList>
            <person name="Chaturvedi A."/>
            <person name="Li X."/>
            <person name="Dhandapani V."/>
            <person name="Marshall H."/>
            <person name="Kissane S."/>
            <person name="Cuenca-Cambronero M."/>
            <person name="Asole G."/>
            <person name="Calvet F."/>
            <person name="Ruiz-Romero M."/>
            <person name="Marangio P."/>
            <person name="Guigo R."/>
            <person name="Rago D."/>
            <person name="Mirbahai L."/>
            <person name="Eastwood N."/>
            <person name="Colbourne J.K."/>
            <person name="Zhou J."/>
            <person name="Mallon E."/>
            <person name="Orsini L."/>
        </authorList>
    </citation>
    <scope>NUCLEOTIDE SEQUENCE [LARGE SCALE GENOMIC DNA]</scope>
    <source>
        <strain evidence="1">LRV0_1</strain>
    </source>
</reference>
<comment type="caution">
    <text evidence="1">The sequence shown here is derived from an EMBL/GenBank/DDBJ whole genome shotgun (WGS) entry which is preliminary data.</text>
</comment>
<keyword evidence="2" id="KW-1185">Reference proteome</keyword>
<protein>
    <submittedName>
        <fullName evidence="1">Uncharacterized protein</fullName>
    </submittedName>
</protein>
<proteinExistence type="predicted"/>
<evidence type="ECO:0000313" key="1">
    <source>
        <dbReference type="EMBL" id="KAK4025107.1"/>
    </source>
</evidence>
<gene>
    <name evidence="1" type="ORF">OUZ56_010610</name>
</gene>
<sequence>MGNKFFRHFGGNWGPLHINECDDPLLPNASSTAWAVRRRNDGRLSGWCGGNDDVHYRGHAAVCRWVDSVGRCRRLFFRQDQGAEEPSIAPHDAAASKFDSVGAVAADRHDDAHMSPKFGIRVLDSYLCSDPKW</sequence>
<accession>A0ABR0AJ10</accession>
<evidence type="ECO:0000313" key="2">
    <source>
        <dbReference type="Proteomes" id="UP001234178"/>
    </source>
</evidence>
<dbReference type="Proteomes" id="UP001234178">
    <property type="component" value="Unassembled WGS sequence"/>
</dbReference>
<name>A0ABR0AJ10_9CRUS</name>
<dbReference type="EMBL" id="JAOYFB010000037">
    <property type="protein sequence ID" value="KAK4025107.1"/>
    <property type="molecule type" value="Genomic_DNA"/>
</dbReference>
<organism evidence="1 2">
    <name type="scientific">Daphnia magna</name>
    <dbReference type="NCBI Taxonomy" id="35525"/>
    <lineage>
        <taxon>Eukaryota</taxon>
        <taxon>Metazoa</taxon>
        <taxon>Ecdysozoa</taxon>
        <taxon>Arthropoda</taxon>
        <taxon>Crustacea</taxon>
        <taxon>Branchiopoda</taxon>
        <taxon>Diplostraca</taxon>
        <taxon>Cladocera</taxon>
        <taxon>Anomopoda</taxon>
        <taxon>Daphniidae</taxon>
        <taxon>Daphnia</taxon>
    </lineage>
</organism>